<reference evidence="10 11" key="1">
    <citation type="journal article" date="2012" name="G3 (Bethesda)">
        <title>Pichia sorbitophila, an interspecies yeast hybrid reveals early steps of genome resolution following polyploidization.</title>
        <authorList>
            <person name="Leh Louis V."/>
            <person name="Despons L."/>
            <person name="Friedrich A."/>
            <person name="Martin T."/>
            <person name="Durrens P."/>
            <person name="Casaregola S."/>
            <person name="Neuveglise C."/>
            <person name="Fairhead C."/>
            <person name="Marck C."/>
            <person name="Cruz J.A."/>
            <person name="Straub M.L."/>
            <person name="Kugler V."/>
            <person name="Sacerdot C."/>
            <person name="Uzunov Z."/>
            <person name="Thierry A."/>
            <person name="Weiss S."/>
            <person name="Bleykasten C."/>
            <person name="De Montigny J."/>
            <person name="Jacques N."/>
            <person name="Jung P."/>
            <person name="Lemaire M."/>
            <person name="Mallet S."/>
            <person name="Morel G."/>
            <person name="Richard G.F."/>
            <person name="Sarkar A."/>
            <person name="Savel G."/>
            <person name="Schacherer J."/>
            <person name="Seret M.L."/>
            <person name="Talla E."/>
            <person name="Samson G."/>
            <person name="Jubin C."/>
            <person name="Poulain J."/>
            <person name="Vacherie B."/>
            <person name="Barbe V."/>
            <person name="Pelletier E."/>
            <person name="Sherman D.J."/>
            <person name="Westhof E."/>
            <person name="Weissenbach J."/>
            <person name="Baret P.V."/>
            <person name="Wincker P."/>
            <person name="Gaillardin C."/>
            <person name="Dujon B."/>
            <person name="Souciet J.L."/>
        </authorList>
    </citation>
    <scope>NUCLEOTIDE SEQUENCE [LARGE SCALE GENOMIC DNA]</scope>
    <source>
        <strain evidence="11">ATCC MYA-4447 / BCRC 22081 / CBS 7064 / NBRC 10061 / NRRL Y-12695</strain>
    </source>
</reference>
<keyword evidence="7" id="KW-0175">Coiled coil</keyword>
<keyword evidence="4" id="KW-0805">Transcription regulation</keyword>
<dbReference type="InParanoid" id="G8YBF0"/>
<evidence type="ECO:0000313" key="11">
    <source>
        <dbReference type="Proteomes" id="UP000005222"/>
    </source>
</evidence>
<feature type="region of interest" description="Disordered" evidence="8">
    <location>
        <begin position="344"/>
        <end position="391"/>
    </location>
</feature>
<evidence type="ECO:0000313" key="10">
    <source>
        <dbReference type="EMBL" id="CCE82281.1"/>
    </source>
</evidence>
<feature type="compositionally biased region" description="Basic and acidic residues" evidence="8">
    <location>
        <begin position="530"/>
        <end position="540"/>
    </location>
</feature>
<dbReference type="Pfam" id="PF10406">
    <property type="entry name" value="TAF8_C"/>
    <property type="match status" value="1"/>
</dbReference>
<proteinExistence type="inferred from homology"/>
<evidence type="ECO:0000256" key="8">
    <source>
        <dbReference type="SAM" id="MobiDB-lite"/>
    </source>
</evidence>
<feature type="compositionally biased region" description="Basic and acidic residues" evidence="8">
    <location>
        <begin position="49"/>
        <end position="59"/>
    </location>
</feature>
<dbReference type="InterPro" id="IPR037818">
    <property type="entry name" value="TAF8"/>
</dbReference>
<comment type="subcellular location">
    <subcellularLocation>
        <location evidence="1">Nucleus</location>
    </subcellularLocation>
</comment>
<evidence type="ECO:0000256" key="7">
    <source>
        <dbReference type="SAM" id="Coils"/>
    </source>
</evidence>
<feature type="compositionally biased region" description="Polar residues" evidence="8">
    <location>
        <begin position="25"/>
        <end position="47"/>
    </location>
</feature>
<organism evidence="10 11">
    <name type="scientific">Pichia sorbitophila (strain ATCC MYA-4447 / BCRC 22081 / CBS 7064 / NBRC 10061 / NRRL Y-12695)</name>
    <name type="common">Hybrid yeast</name>
    <dbReference type="NCBI Taxonomy" id="559304"/>
    <lineage>
        <taxon>Eukaryota</taxon>
        <taxon>Fungi</taxon>
        <taxon>Dikarya</taxon>
        <taxon>Ascomycota</taxon>
        <taxon>Saccharomycotina</taxon>
        <taxon>Pichiomycetes</taxon>
        <taxon>Debaryomycetaceae</taxon>
        <taxon>Millerozyma</taxon>
    </lineage>
</organism>
<feature type="region of interest" description="Disordered" evidence="8">
    <location>
        <begin position="497"/>
        <end position="559"/>
    </location>
</feature>
<gene>
    <name evidence="10" type="primary">Piso0_001999</name>
    <name evidence="10" type="ORF">GNLVRS01_PISO0J02495g</name>
</gene>
<feature type="compositionally biased region" description="Basic and acidic residues" evidence="8">
    <location>
        <begin position="358"/>
        <end position="391"/>
    </location>
</feature>
<dbReference type="GO" id="GO:0006367">
    <property type="term" value="P:transcription initiation at RNA polymerase II promoter"/>
    <property type="evidence" value="ECO:0007669"/>
    <property type="project" value="TreeGrafter"/>
</dbReference>
<keyword evidence="11" id="KW-1185">Reference proteome</keyword>
<dbReference type="PANTHER" id="PTHR46469">
    <property type="entry name" value="TRANSCRIPTION INITIATION FACTOR TFIID SUBUNIT 8"/>
    <property type="match status" value="1"/>
</dbReference>
<dbReference type="PANTHER" id="PTHR46469:SF1">
    <property type="entry name" value="TRANSCRIPTION INITIATION FACTOR TFIID SUBUNIT 8"/>
    <property type="match status" value="1"/>
</dbReference>
<dbReference type="FunCoup" id="G8YBF0">
    <property type="interactions" value="390"/>
</dbReference>
<feature type="compositionally biased region" description="Basic and acidic residues" evidence="8">
    <location>
        <begin position="1"/>
        <end position="23"/>
    </location>
</feature>
<dbReference type="STRING" id="559304.G8YBF0"/>
<evidence type="ECO:0000256" key="5">
    <source>
        <dbReference type="ARBA" id="ARBA00023163"/>
    </source>
</evidence>
<comment type="similarity">
    <text evidence="2">Belongs to the TAF8 family.</text>
</comment>
<feature type="coiled-coil region" evidence="7">
    <location>
        <begin position="464"/>
        <end position="494"/>
    </location>
</feature>
<evidence type="ECO:0000256" key="2">
    <source>
        <dbReference type="ARBA" id="ARBA00008767"/>
    </source>
</evidence>
<evidence type="ECO:0000259" key="9">
    <source>
        <dbReference type="Pfam" id="PF10406"/>
    </source>
</evidence>
<feature type="domain" description="Transcription factor TFIID subunit 8 C-terminal" evidence="9">
    <location>
        <begin position="253"/>
        <end position="301"/>
    </location>
</feature>
<dbReference type="AlphaFoldDB" id="G8YBF0"/>
<dbReference type="HOGENOM" id="CLU_024798_0_0_1"/>
<sequence>MPKDKDTDEPSVGKENGNVKDEISTDTPEQSSSRQTTGNTSDNSNIGQEKVEEKDHETISDNVNNETELKEDSKKTDLTYGDKKARIKHWKDMSKSIHLTSVDTPRGSHPLEIEFNKAVGVILNSRGYRYTESFHSLISDFGGMYFDGLIQGLHKLTESQRRKKPSTSDLKLCFKLHKIQPSSLYIEYEKDKFFQNRINPRIQHLRSEVSDIGNNLSKLDYSLDEQDPSLHFFANEHYEIAELVPREIQKPDYIPSYLPDLPPDYTYKRTPQYLQKTTDLKELRIKLVEESRLTENSLYRLIDDDDRKWTENFEKELNQVCDEDEAETSNDDAIMSDFNQEKDIESPAETVSGLPSDTQKEGALENKELVIKPPTEKPHDTQKATSHSEHTKFDIVEYARRRASIKRRKLERIERKRKLRESNPFIQAEEYFSPFAKKQATPEIRDKFNNEIISEFQKTVSALRRTEIKRKRELEQLLAEREKQQLARAQERDNLEFHFNFDDNKDSSDESDMDNELEAAITDAVPTASQDKHNPDLDQDHDLDDELEAFDDFDTFELS</sequence>
<dbReference type="CDD" id="cd08049">
    <property type="entry name" value="TAF8"/>
    <property type="match status" value="1"/>
</dbReference>
<dbReference type="GO" id="GO:0005669">
    <property type="term" value="C:transcription factor TFIID complex"/>
    <property type="evidence" value="ECO:0007669"/>
    <property type="project" value="InterPro"/>
</dbReference>
<dbReference type="Proteomes" id="UP000005222">
    <property type="component" value="Chromosome J"/>
</dbReference>
<feature type="compositionally biased region" description="Basic and acidic residues" evidence="8">
    <location>
        <begin position="497"/>
        <end position="508"/>
    </location>
</feature>
<keyword evidence="6" id="KW-0539">Nucleus</keyword>
<dbReference type="InterPro" id="IPR019473">
    <property type="entry name" value="TFIID_su8_C"/>
</dbReference>
<evidence type="ECO:0000256" key="1">
    <source>
        <dbReference type="ARBA" id="ARBA00004123"/>
    </source>
</evidence>
<evidence type="ECO:0000256" key="3">
    <source>
        <dbReference type="ARBA" id="ARBA00017307"/>
    </source>
</evidence>
<dbReference type="OrthoDB" id="2193813at2759"/>
<feature type="region of interest" description="Disordered" evidence="8">
    <location>
        <begin position="1"/>
        <end position="75"/>
    </location>
</feature>
<evidence type="ECO:0000256" key="4">
    <source>
        <dbReference type="ARBA" id="ARBA00023015"/>
    </source>
</evidence>
<feature type="compositionally biased region" description="Acidic residues" evidence="8">
    <location>
        <begin position="541"/>
        <end position="559"/>
    </location>
</feature>
<dbReference type="EMBL" id="FO082050">
    <property type="protein sequence ID" value="CCE82281.1"/>
    <property type="molecule type" value="Genomic_DNA"/>
</dbReference>
<name>G8YBF0_PICSO</name>
<evidence type="ECO:0000256" key="6">
    <source>
        <dbReference type="ARBA" id="ARBA00023242"/>
    </source>
</evidence>
<accession>G8YBF0</accession>
<keyword evidence="5" id="KW-0804">Transcription</keyword>
<protein>
    <recommendedName>
        <fullName evidence="3">Transcription initiation factor TFIID subunit 8</fullName>
    </recommendedName>
</protein>
<dbReference type="eggNOG" id="KOG4336">
    <property type="taxonomic scope" value="Eukaryota"/>
</dbReference>